<dbReference type="WBParaSite" id="jg2171">
    <property type="protein sequence ID" value="jg2171"/>
    <property type="gene ID" value="jg2171"/>
</dbReference>
<sequence length="66" mass="7469">MGHLWKFSSSLWCCSVRIGQATNFPFCLVSSGYQRRSFLTYFQRHLDMEDKAILITGCGEGILGGF</sequence>
<keyword evidence="2" id="KW-1185">Reference proteome</keyword>
<proteinExistence type="predicted"/>
<protein>
    <submittedName>
        <fullName evidence="3">Uncharacterized protein</fullName>
    </submittedName>
</protein>
<accession>A0A915DQ22</accession>
<evidence type="ECO:0000256" key="1">
    <source>
        <dbReference type="SAM" id="SignalP"/>
    </source>
</evidence>
<evidence type="ECO:0000313" key="3">
    <source>
        <dbReference type="WBParaSite" id="jg2171"/>
    </source>
</evidence>
<dbReference type="AlphaFoldDB" id="A0A915DQ22"/>
<feature type="signal peptide" evidence="1">
    <location>
        <begin position="1"/>
        <end position="21"/>
    </location>
</feature>
<organism evidence="2 3">
    <name type="scientific">Ditylenchus dipsaci</name>
    <dbReference type="NCBI Taxonomy" id="166011"/>
    <lineage>
        <taxon>Eukaryota</taxon>
        <taxon>Metazoa</taxon>
        <taxon>Ecdysozoa</taxon>
        <taxon>Nematoda</taxon>
        <taxon>Chromadorea</taxon>
        <taxon>Rhabditida</taxon>
        <taxon>Tylenchina</taxon>
        <taxon>Tylenchomorpha</taxon>
        <taxon>Sphaerularioidea</taxon>
        <taxon>Anguinidae</taxon>
        <taxon>Anguininae</taxon>
        <taxon>Ditylenchus</taxon>
    </lineage>
</organism>
<keyword evidence="1" id="KW-0732">Signal</keyword>
<name>A0A915DQ22_9BILA</name>
<dbReference type="Proteomes" id="UP000887574">
    <property type="component" value="Unplaced"/>
</dbReference>
<evidence type="ECO:0000313" key="2">
    <source>
        <dbReference type="Proteomes" id="UP000887574"/>
    </source>
</evidence>
<reference evidence="3" key="1">
    <citation type="submission" date="2022-11" db="UniProtKB">
        <authorList>
            <consortium name="WormBaseParasite"/>
        </authorList>
    </citation>
    <scope>IDENTIFICATION</scope>
</reference>
<feature type="chain" id="PRO_5038054345" evidence="1">
    <location>
        <begin position="22"/>
        <end position="66"/>
    </location>
</feature>